<reference evidence="1" key="1">
    <citation type="submission" date="2019-10" db="EMBL/GenBank/DDBJ databases">
        <authorList>
            <consortium name="DOE Joint Genome Institute"/>
            <person name="Kuo A."/>
            <person name="Miyauchi S."/>
            <person name="Kiss E."/>
            <person name="Drula E."/>
            <person name="Kohler A."/>
            <person name="Sanchez-Garcia M."/>
            <person name="Andreopoulos B."/>
            <person name="Barry K.W."/>
            <person name="Bonito G."/>
            <person name="Buee M."/>
            <person name="Carver A."/>
            <person name="Chen C."/>
            <person name="Cichocki N."/>
            <person name="Clum A."/>
            <person name="Culley D."/>
            <person name="Crous P.W."/>
            <person name="Fauchery L."/>
            <person name="Girlanda M."/>
            <person name="Hayes R."/>
            <person name="Keri Z."/>
            <person name="LaButti K."/>
            <person name="Lipzen A."/>
            <person name="Lombard V."/>
            <person name="Magnuson J."/>
            <person name="Maillard F."/>
            <person name="Morin E."/>
            <person name="Murat C."/>
            <person name="Nolan M."/>
            <person name="Ohm R."/>
            <person name="Pangilinan J."/>
            <person name="Pereira M."/>
            <person name="Perotto S."/>
            <person name="Peter M."/>
            <person name="Riley R."/>
            <person name="Sitrit Y."/>
            <person name="Stielow B."/>
            <person name="Szollosi G."/>
            <person name="Zifcakova L."/>
            <person name="Stursova M."/>
            <person name="Spatafora J.W."/>
            <person name="Tedersoo L."/>
            <person name="Vaario L.-M."/>
            <person name="Yamada A."/>
            <person name="Yan M."/>
            <person name="Wang P."/>
            <person name="Xu J."/>
            <person name="Bruns T."/>
            <person name="Baldrian P."/>
            <person name="Vilgalys R."/>
            <person name="Henrissat B."/>
            <person name="Grigoriev I.V."/>
            <person name="Hibbett D."/>
            <person name="Nagy L.G."/>
            <person name="Martin F.M."/>
        </authorList>
    </citation>
    <scope>NUCLEOTIDE SEQUENCE</scope>
    <source>
        <strain evidence="1">BED1</strain>
    </source>
</reference>
<dbReference type="AlphaFoldDB" id="A0AAD4C117"/>
<evidence type="ECO:0000313" key="2">
    <source>
        <dbReference type="Proteomes" id="UP001194468"/>
    </source>
</evidence>
<protein>
    <submittedName>
        <fullName evidence="1">Uncharacterized protein</fullName>
    </submittedName>
</protein>
<accession>A0AAD4C117</accession>
<name>A0AAD4C117_BOLED</name>
<keyword evidence="2" id="KW-1185">Reference proteome</keyword>
<organism evidence="1 2">
    <name type="scientific">Boletus edulis BED1</name>
    <dbReference type="NCBI Taxonomy" id="1328754"/>
    <lineage>
        <taxon>Eukaryota</taxon>
        <taxon>Fungi</taxon>
        <taxon>Dikarya</taxon>
        <taxon>Basidiomycota</taxon>
        <taxon>Agaricomycotina</taxon>
        <taxon>Agaricomycetes</taxon>
        <taxon>Agaricomycetidae</taxon>
        <taxon>Boletales</taxon>
        <taxon>Boletineae</taxon>
        <taxon>Boletaceae</taxon>
        <taxon>Boletoideae</taxon>
        <taxon>Boletus</taxon>
    </lineage>
</organism>
<comment type="caution">
    <text evidence="1">The sequence shown here is derived from an EMBL/GenBank/DDBJ whole genome shotgun (WGS) entry which is preliminary data.</text>
</comment>
<sequence length="212" mass="23610">MADLISQRSRRTRLDVQAQRVLVVDWLVLAHHPAICAPSCTLWIELCRTASTDPLEVLNGHINLALKHVLEAFMMDRKLGFTEASYRVIGTLAFVAPQAVLPHVMDRLWVDIDAKALGGLSEEDLGIWETPEGTMYVGVLVTHTKDQGPRKCKGVDIARWETELRQSRAGGLFKEAQALVQAQLVKDATVRERLGALHTRLVRALAFVRSVV</sequence>
<proteinExistence type="predicted"/>
<dbReference type="EMBL" id="WHUW01000006">
    <property type="protein sequence ID" value="KAF8445059.1"/>
    <property type="molecule type" value="Genomic_DNA"/>
</dbReference>
<evidence type="ECO:0000313" key="1">
    <source>
        <dbReference type="EMBL" id="KAF8445059.1"/>
    </source>
</evidence>
<dbReference type="Proteomes" id="UP001194468">
    <property type="component" value="Unassembled WGS sequence"/>
</dbReference>
<reference evidence="1" key="2">
    <citation type="journal article" date="2020" name="Nat. Commun.">
        <title>Large-scale genome sequencing of mycorrhizal fungi provides insights into the early evolution of symbiotic traits.</title>
        <authorList>
            <person name="Miyauchi S."/>
            <person name="Kiss E."/>
            <person name="Kuo A."/>
            <person name="Drula E."/>
            <person name="Kohler A."/>
            <person name="Sanchez-Garcia M."/>
            <person name="Morin E."/>
            <person name="Andreopoulos B."/>
            <person name="Barry K.W."/>
            <person name="Bonito G."/>
            <person name="Buee M."/>
            <person name="Carver A."/>
            <person name="Chen C."/>
            <person name="Cichocki N."/>
            <person name="Clum A."/>
            <person name="Culley D."/>
            <person name="Crous P.W."/>
            <person name="Fauchery L."/>
            <person name="Girlanda M."/>
            <person name="Hayes R.D."/>
            <person name="Keri Z."/>
            <person name="LaButti K."/>
            <person name="Lipzen A."/>
            <person name="Lombard V."/>
            <person name="Magnuson J."/>
            <person name="Maillard F."/>
            <person name="Murat C."/>
            <person name="Nolan M."/>
            <person name="Ohm R.A."/>
            <person name="Pangilinan J."/>
            <person name="Pereira M.F."/>
            <person name="Perotto S."/>
            <person name="Peter M."/>
            <person name="Pfister S."/>
            <person name="Riley R."/>
            <person name="Sitrit Y."/>
            <person name="Stielow J.B."/>
            <person name="Szollosi G."/>
            <person name="Zifcakova L."/>
            <person name="Stursova M."/>
            <person name="Spatafora J.W."/>
            <person name="Tedersoo L."/>
            <person name="Vaario L.M."/>
            <person name="Yamada A."/>
            <person name="Yan M."/>
            <person name="Wang P."/>
            <person name="Xu J."/>
            <person name="Bruns T."/>
            <person name="Baldrian P."/>
            <person name="Vilgalys R."/>
            <person name="Dunand C."/>
            <person name="Henrissat B."/>
            <person name="Grigoriev I.V."/>
            <person name="Hibbett D."/>
            <person name="Nagy L.G."/>
            <person name="Martin F.M."/>
        </authorList>
    </citation>
    <scope>NUCLEOTIDE SEQUENCE</scope>
    <source>
        <strain evidence="1">BED1</strain>
    </source>
</reference>
<gene>
    <name evidence="1" type="ORF">L210DRAFT_933393</name>
</gene>